<dbReference type="Proteomes" id="UP000617340">
    <property type="component" value="Unassembled WGS sequence"/>
</dbReference>
<gene>
    <name evidence="1" type="ORF">HZH68_011884</name>
</gene>
<dbReference type="AlphaFoldDB" id="A0A834JMU9"/>
<comment type="caution">
    <text evidence="1">The sequence shown here is derived from an EMBL/GenBank/DDBJ whole genome shotgun (WGS) entry which is preliminary data.</text>
</comment>
<name>A0A834JMU9_VESGE</name>
<proteinExistence type="predicted"/>
<evidence type="ECO:0000313" key="2">
    <source>
        <dbReference type="Proteomes" id="UP000617340"/>
    </source>
</evidence>
<evidence type="ECO:0000313" key="1">
    <source>
        <dbReference type="EMBL" id="KAF7390027.1"/>
    </source>
</evidence>
<protein>
    <submittedName>
        <fullName evidence="1">Uncharacterized protein</fullName>
    </submittedName>
</protein>
<accession>A0A834JMU9</accession>
<keyword evidence="2" id="KW-1185">Reference proteome</keyword>
<organism evidence="1 2">
    <name type="scientific">Vespula germanica</name>
    <name type="common">German yellow jacket</name>
    <name type="synonym">Paravespula germanica</name>
    <dbReference type="NCBI Taxonomy" id="30212"/>
    <lineage>
        <taxon>Eukaryota</taxon>
        <taxon>Metazoa</taxon>
        <taxon>Ecdysozoa</taxon>
        <taxon>Arthropoda</taxon>
        <taxon>Hexapoda</taxon>
        <taxon>Insecta</taxon>
        <taxon>Pterygota</taxon>
        <taxon>Neoptera</taxon>
        <taxon>Endopterygota</taxon>
        <taxon>Hymenoptera</taxon>
        <taxon>Apocrita</taxon>
        <taxon>Aculeata</taxon>
        <taxon>Vespoidea</taxon>
        <taxon>Vespidae</taxon>
        <taxon>Vespinae</taxon>
        <taxon>Vespula</taxon>
    </lineage>
</organism>
<sequence length="222" mass="25289">MSCIKYSYGNNGGVAEAIGNWGFSNRTCSSGQELQRLKCLFAKMDCLPMSYVQYNRKNDPEAWHVKPSPDECKPPWTFPENRPLITYDSTANIILTSSFHDVASDLIYKIPGRTYLLQGTYKWYRRGPDCCPQPSCLAPQFVKNKLFAVIEFLGYRKVIEIITCKDFITPHFIKAEPVQHIALDRTNSIFLICMEISQKNLNIGYYTGISGIREKSTNICVS</sequence>
<reference evidence="1" key="1">
    <citation type="journal article" date="2020" name="G3 (Bethesda)">
        <title>High-Quality Assemblies for Three Invasive Social Wasps from the &lt;i&gt;Vespula&lt;/i&gt; Genus.</title>
        <authorList>
            <person name="Harrop T.W.R."/>
            <person name="Guhlin J."/>
            <person name="McLaughlin G.M."/>
            <person name="Permina E."/>
            <person name="Stockwell P."/>
            <person name="Gilligan J."/>
            <person name="Le Lec M.F."/>
            <person name="Gruber M.A.M."/>
            <person name="Quinn O."/>
            <person name="Lovegrove M."/>
            <person name="Duncan E.J."/>
            <person name="Remnant E.J."/>
            <person name="Van Eeckhoven J."/>
            <person name="Graham B."/>
            <person name="Knapp R.A."/>
            <person name="Langford K.W."/>
            <person name="Kronenberg Z."/>
            <person name="Press M.O."/>
            <person name="Eacker S.M."/>
            <person name="Wilson-Rankin E.E."/>
            <person name="Purcell J."/>
            <person name="Lester P.J."/>
            <person name="Dearden P.K."/>
        </authorList>
    </citation>
    <scope>NUCLEOTIDE SEQUENCE</scope>
    <source>
        <strain evidence="1">Linc-1</strain>
    </source>
</reference>
<dbReference type="EMBL" id="JACSDZ010000012">
    <property type="protein sequence ID" value="KAF7390027.1"/>
    <property type="molecule type" value="Genomic_DNA"/>
</dbReference>